<comment type="caution">
    <text evidence="9">The sequence shown here is derived from an EMBL/GenBank/DDBJ whole genome shotgun (WGS) entry which is preliminary data.</text>
</comment>
<evidence type="ECO:0000313" key="10">
    <source>
        <dbReference type="Proteomes" id="UP000593574"/>
    </source>
</evidence>
<gene>
    <name evidence="9" type="ORF">Golax_008068</name>
</gene>
<evidence type="ECO:0000259" key="8">
    <source>
        <dbReference type="PROSITE" id="PS50939"/>
    </source>
</evidence>
<dbReference type="PROSITE" id="PS50939">
    <property type="entry name" value="CYTOCHROME_B561"/>
    <property type="match status" value="1"/>
</dbReference>
<dbReference type="PANTHER" id="PTHR23130">
    <property type="entry name" value="CYTOCHROME B561 AND DOMON DOMAIN-CONTAINING PROTEIN"/>
    <property type="match status" value="1"/>
</dbReference>
<dbReference type="EMBL" id="JABEZV010000009">
    <property type="protein sequence ID" value="MBA0720447.1"/>
    <property type="molecule type" value="Genomic_DNA"/>
</dbReference>
<dbReference type="CDD" id="cd08760">
    <property type="entry name" value="Cyt_b561_FRRS1_like"/>
    <property type="match status" value="1"/>
</dbReference>
<evidence type="ECO:0000256" key="1">
    <source>
        <dbReference type="ARBA" id="ARBA00004370"/>
    </source>
</evidence>
<reference evidence="9 10" key="1">
    <citation type="journal article" date="2019" name="Genome Biol. Evol.">
        <title>Insights into the evolution of the New World diploid cottons (Gossypium, subgenus Houzingenia) based on genome sequencing.</title>
        <authorList>
            <person name="Grover C.E."/>
            <person name="Arick M.A. 2nd"/>
            <person name="Thrash A."/>
            <person name="Conover J.L."/>
            <person name="Sanders W.S."/>
            <person name="Peterson D.G."/>
            <person name="Frelichowski J.E."/>
            <person name="Scheffler J.A."/>
            <person name="Scheffler B.E."/>
            <person name="Wendel J.F."/>
        </authorList>
    </citation>
    <scope>NUCLEOTIDE SEQUENCE [LARGE SCALE GENOMIC DNA]</scope>
    <source>
        <strain evidence="9">4</strain>
        <tissue evidence="9">Leaf</tissue>
    </source>
</reference>
<evidence type="ECO:0000256" key="4">
    <source>
        <dbReference type="ARBA" id="ARBA00022982"/>
    </source>
</evidence>
<dbReference type="Proteomes" id="UP000593574">
    <property type="component" value="Unassembled WGS sequence"/>
</dbReference>
<evidence type="ECO:0000256" key="7">
    <source>
        <dbReference type="SAM" id="Phobius"/>
    </source>
</evidence>
<feature type="transmembrane region" description="Helical" evidence="7">
    <location>
        <begin position="78"/>
        <end position="95"/>
    </location>
</feature>
<evidence type="ECO:0000256" key="2">
    <source>
        <dbReference type="ARBA" id="ARBA00022448"/>
    </source>
</evidence>
<dbReference type="Gene3D" id="1.20.120.1770">
    <property type="match status" value="1"/>
</dbReference>
<organism evidence="9 10">
    <name type="scientific">Gossypium laxum</name>
    <dbReference type="NCBI Taxonomy" id="34288"/>
    <lineage>
        <taxon>Eukaryota</taxon>
        <taxon>Viridiplantae</taxon>
        <taxon>Streptophyta</taxon>
        <taxon>Embryophyta</taxon>
        <taxon>Tracheophyta</taxon>
        <taxon>Spermatophyta</taxon>
        <taxon>Magnoliopsida</taxon>
        <taxon>eudicotyledons</taxon>
        <taxon>Gunneridae</taxon>
        <taxon>Pentapetalae</taxon>
        <taxon>rosids</taxon>
        <taxon>malvids</taxon>
        <taxon>Malvales</taxon>
        <taxon>Malvaceae</taxon>
        <taxon>Malvoideae</taxon>
        <taxon>Gossypium</taxon>
    </lineage>
</organism>
<keyword evidence="10" id="KW-1185">Reference proteome</keyword>
<comment type="subcellular location">
    <subcellularLocation>
        <location evidence="1">Membrane</location>
    </subcellularLocation>
</comment>
<dbReference type="GO" id="GO:0016020">
    <property type="term" value="C:membrane"/>
    <property type="evidence" value="ECO:0007669"/>
    <property type="project" value="UniProtKB-SubCell"/>
</dbReference>
<evidence type="ECO:0000313" key="9">
    <source>
        <dbReference type="EMBL" id="MBA0720447.1"/>
    </source>
</evidence>
<feature type="transmembrane region" description="Helical" evidence="7">
    <location>
        <begin position="139"/>
        <end position="158"/>
    </location>
</feature>
<dbReference type="InterPro" id="IPR006593">
    <property type="entry name" value="Cyt_b561/ferric_Rdtase_TM"/>
</dbReference>
<evidence type="ECO:0000256" key="3">
    <source>
        <dbReference type="ARBA" id="ARBA00022692"/>
    </source>
</evidence>
<protein>
    <recommendedName>
        <fullName evidence="8">Cytochrome b561 domain-containing protein</fullName>
    </recommendedName>
</protein>
<keyword evidence="3 7" id="KW-0812">Transmembrane</keyword>
<evidence type="ECO:0000256" key="5">
    <source>
        <dbReference type="ARBA" id="ARBA00022989"/>
    </source>
</evidence>
<evidence type="ECO:0000256" key="6">
    <source>
        <dbReference type="ARBA" id="ARBA00023136"/>
    </source>
</evidence>
<name>A0A7J9A8Q2_9ROSI</name>
<keyword evidence="4" id="KW-0249">Electron transport</keyword>
<proteinExistence type="predicted"/>
<dbReference type="AlphaFoldDB" id="A0A7J9A8Q2"/>
<keyword evidence="6 7" id="KW-0472">Membrane</keyword>
<dbReference type="PANTHER" id="PTHR23130:SF153">
    <property type="entry name" value="CYTOCHROME B561 DOMAIN-CONTAINING PROTEIN"/>
    <property type="match status" value="1"/>
</dbReference>
<dbReference type="SMART" id="SM00665">
    <property type="entry name" value="B561"/>
    <property type="match status" value="1"/>
</dbReference>
<feature type="transmembrane region" description="Helical" evidence="7">
    <location>
        <begin position="170"/>
        <end position="189"/>
    </location>
</feature>
<accession>A0A7J9A8Q2</accession>
<keyword evidence="2" id="KW-0813">Transport</keyword>
<feature type="transmembrane region" description="Helical" evidence="7">
    <location>
        <begin position="107"/>
        <end position="127"/>
    </location>
</feature>
<feature type="transmembrane region" description="Helical" evidence="7">
    <location>
        <begin position="37"/>
        <end position="58"/>
    </location>
</feature>
<feature type="domain" description="Cytochrome b561" evidence="8">
    <location>
        <begin position="1"/>
        <end position="194"/>
    </location>
</feature>
<keyword evidence="5 7" id="KW-1133">Transmembrane helix</keyword>
<sequence>MEATSIESTESGVTTGLRPWKGQSNWRHQHHLKNVHGILNIFGWGLLLPIGAIVARNFSKFPLKCDDWYQLHTLCQTSGYIVGAVGWGTGIWLGNSSRQYTLKAHRILGIIVFTLATLQMLAMWLQAKKEDECGKWWEICYNVLGYVVIVLSIANIFEGIGNIRSHAAEYWSVTINHIVATCLCFYLLVTVEHFPCLRARLLDRVGGSFGRKPGEYLCRGLSFEIMVLRYVIAAKSGVEPSGLVELAKHHRRTSFPFVYNTSRTLANCRYEVCNALATPEKQYEVSIQMSGDCEQAGRIIF</sequence>
<feature type="non-terminal residue" evidence="9">
    <location>
        <position position="301"/>
    </location>
</feature>